<dbReference type="EMBL" id="JAMYZZ010000082">
    <property type="protein sequence ID" value="MCP1260072.1"/>
    <property type="molecule type" value="Genomic_DNA"/>
</dbReference>
<protein>
    <submittedName>
        <fullName evidence="2">NAD(P)H-binding protein</fullName>
    </submittedName>
</protein>
<comment type="caution">
    <text evidence="2">The sequence shown here is derived from an EMBL/GenBank/DDBJ whole genome shotgun (WGS) entry which is preliminary data.</text>
</comment>
<evidence type="ECO:0000259" key="1">
    <source>
        <dbReference type="Pfam" id="PF13460"/>
    </source>
</evidence>
<gene>
    <name evidence="2" type="ORF">NKW50_16005</name>
</gene>
<feature type="domain" description="NAD(P)-binding" evidence="1">
    <location>
        <begin position="6"/>
        <end position="64"/>
    </location>
</feature>
<dbReference type="Proteomes" id="UP001523528">
    <property type="component" value="Unassembled WGS sequence"/>
</dbReference>
<evidence type="ECO:0000313" key="3">
    <source>
        <dbReference type="Proteomes" id="UP001523528"/>
    </source>
</evidence>
<keyword evidence="3" id="KW-1185">Reference proteome</keyword>
<name>A0ABT1F4F0_9PROT</name>
<evidence type="ECO:0000313" key="2">
    <source>
        <dbReference type="EMBL" id="MCP1260072.1"/>
    </source>
</evidence>
<dbReference type="RefSeq" id="WP_242012620.1">
    <property type="nucleotide sequence ID" value="NZ_JAMYZY010000085.1"/>
</dbReference>
<dbReference type="InterPro" id="IPR036291">
    <property type="entry name" value="NAD(P)-bd_dom_sf"/>
</dbReference>
<dbReference type="Pfam" id="PF13460">
    <property type="entry name" value="NAD_binding_10"/>
    <property type="match status" value="1"/>
</dbReference>
<organism evidence="2 3">
    <name type="scientific">Acetobacter lambici</name>
    <dbReference type="NCBI Taxonomy" id="1332824"/>
    <lineage>
        <taxon>Bacteria</taxon>
        <taxon>Pseudomonadati</taxon>
        <taxon>Pseudomonadota</taxon>
        <taxon>Alphaproteobacteria</taxon>
        <taxon>Acetobacterales</taxon>
        <taxon>Acetobacteraceae</taxon>
        <taxon>Acetobacter</taxon>
    </lineage>
</organism>
<reference evidence="2 3" key="1">
    <citation type="submission" date="2022-06" db="EMBL/GenBank/DDBJ databases">
        <title>Acetobacer genomes from food samples.</title>
        <authorList>
            <person name="Sombolestani A."/>
        </authorList>
    </citation>
    <scope>NUCLEOTIDE SEQUENCE [LARGE SCALE GENOMIC DNA]</scope>
    <source>
        <strain evidence="2 3">R-83285</strain>
    </source>
</reference>
<accession>A0ABT1F4F0</accession>
<dbReference type="InterPro" id="IPR016040">
    <property type="entry name" value="NAD(P)-bd_dom"/>
</dbReference>
<dbReference type="Gene3D" id="3.40.50.720">
    <property type="entry name" value="NAD(P)-binding Rossmann-like Domain"/>
    <property type="match status" value="1"/>
</dbReference>
<proteinExistence type="predicted"/>
<dbReference type="SUPFAM" id="SSF51735">
    <property type="entry name" value="NAD(P)-binding Rossmann-fold domains"/>
    <property type="match status" value="1"/>
</dbReference>
<sequence>MDVVLGANGHVGTAVAQALLARGRAVTVALHSPAQAPAWEQRGAAVAIVDVCNTPALTALLGQASRAFVLNPPAPPPHWIRTRWNAPAPTPLWRPCKR</sequence>